<dbReference type="PROSITE" id="PS50830">
    <property type="entry name" value="TNASE_3"/>
    <property type="match status" value="1"/>
</dbReference>
<dbReference type="PANTHER" id="PTHR12302">
    <property type="entry name" value="EBNA2 BINDING PROTEIN P100"/>
    <property type="match status" value="1"/>
</dbReference>
<gene>
    <name evidence="6" type="ORF">SAMN05660653_00145</name>
</gene>
<keyword evidence="3" id="KW-0378">Hydrolase</keyword>
<dbReference type="GO" id="GO:0003676">
    <property type="term" value="F:nucleic acid binding"/>
    <property type="evidence" value="ECO:0007669"/>
    <property type="project" value="InterPro"/>
</dbReference>
<evidence type="ECO:0000313" key="6">
    <source>
        <dbReference type="EMBL" id="SDB03329.1"/>
    </source>
</evidence>
<evidence type="ECO:0000256" key="2">
    <source>
        <dbReference type="ARBA" id="ARBA00022759"/>
    </source>
</evidence>
<protein>
    <submittedName>
        <fullName evidence="6">Endonuclease YncB, thermonuclease family</fullName>
    </submittedName>
</protein>
<reference evidence="6 7" key="1">
    <citation type="submission" date="2016-10" db="EMBL/GenBank/DDBJ databases">
        <authorList>
            <person name="de Groot N.N."/>
        </authorList>
    </citation>
    <scope>NUCLEOTIDE SEQUENCE [LARGE SCALE GENOMIC DNA]</scope>
    <source>
        <strain evidence="6 7">ASO4-2</strain>
    </source>
</reference>
<dbReference type="Pfam" id="PF00565">
    <property type="entry name" value="SNase"/>
    <property type="match status" value="1"/>
</dbReference>
<dbReference type="SUPFAM" id="SSF50199">
    <property type="entry name" value="Staphylococcal nuclease"/>
    <property type="match status" value="1"/>
</dbReference>
<dbReference type="PANTHER" id="PTHR12302:SF3">
    <property type="entry name" value="SERINE_THREONINE-PROTEIN KINASE 31"/>
    <property type="match status" value="1"/>
</dbReference>
<evidence type="ECO:0000313" key="7">
    <source>
        <dbReference type="Proteomes" id="UP000198771"/>
    </source>
</evidence>
<evidence type="ECO:0000256" key="4">
    <source>
        <dbReference type="SAM" id="SignalP"/>
    </source>
</evidence>
<dbReference type="SMART" id="SM00318">
    <property type="entry name" value="SNc"/>
    <property type="match status" value="1"/>
</dbReference>
<dbReference type="EMBL" id="FMXO01000001">
    <property type="protein sequence ID" value="SDB03329.1"/>
    <property type="molecule type" value="Genomic_DNA"/>
</dbReference>
<feature type="domain" description="TNase-like" evidence="5">
    <location>
        <begin position="19"/>
        <end position="145"/>
    </location>
</feature>
<keyword evidence="2 6" id="KW-0255">Endonuclease</keyword>
<feature type="chain" id="PRO_5011511686" evidence="4">
    <location>
        <begin position="21"/>
        <end position="157"/>
    </location>
</feature>
<dbReference type="Gene3D" id="2.40.50.90">
    <property type="match status" value="1"/>
</dbReference>
<proteinExistence type="predicted"/>
<dbReference type="GO" id="GO:0004519">
    <property type="term" value="F:endonuclease activity"/>
    <property type="evidence" value="ECO:0007669"/>
    <property type="project" value="UniProtKB-KW"/>
</dbReference>
<dbReference type="GO" id="GO:0016787">
    <property type="term" value="F:hydrolase activity"/>
    <property type="evidence" value="ECO:0007669"/>
    <property type="project" value="UniProtKB-KW"/>
</dbReference>
<evidence type="ECO:0000256" key="1">
    <source>
        <dbReference type="ARBA" id="ARBA00022722"/>
    </source>
</evidence>
<sequence length="157" mass="17685">MKASAAIAAWLLLFASAAWAWEGKVIHVADGDTITVLTEDKRQVRVRLWGIDAPESGQPYGRQATAYARELAAGQTVRIEEMDTDRWGRTVALVHLPDGQTLNGAMIRAGLAWVFLRYCNRPKICIPWAHGQETAKESPLGLWTEKHPTPPWEWRRK</sequence>
<dbReference type="InterPro" id="IPR035437">
    <property type="entry name" value="SNase_OB-fold_sf"/>
</dbReference>
<name>A0A1G6A4H8_9BACT</name>
<dbReference type="Proteomes" id="UP000198771">
    <property type="component" value="Unassembled WGS sequence"/>
</dbReference>
<dbReference type="AlphaFoldDB" id="A0A1G6A4H8"/>
<dbReference type="STRING" id="617002.SAMN05660653_00145"/>
<organism evidence="6 7">
    <name type="scientific">Desulfonatronum thiosulfatophilum</name>
    <dbReference type="NCBI Taxonomy" id="617002"/>
    <lineage>
        <taxon>Bacteria</taxon>
        <taxon>Pseudomonadati</taxon>
        <taxon>Thermodesulfobacteriota</taxon>
        <taxon>Desulfovibrionia</taxon>
        <taxon>Desulfovibrionales</taxon>
        <taxon>Desulfonatronaceae</taxon>
        <taxon>Desulfonatronum</taxon>
    </lineage>
</organism>
<dbReference type="InterPro" id="IPR002071">
    <property type="entry name" value="Thermonucl_AS"/>
</dbReference>
<evidence type="ECO:0000256" key="3">
    <source>
        <dbReference type="ARBA" id="ARBA00022801"/>
    </source>
</evidence>
<accession>A0A1G6A4H8</accession>
<keyword evidence="4" id="KW-0732">Signal</keyword>
<keyword evidence="1" id="KW-0540">Nuclease</keyword>
<evidence type="ECO:0000259" key="5">
    <source>
        <dbReference type="PROSITE" id="PS50830"/>
    </source>
</evidence>
<keyword evidence="7" id="KW-1185">Reference proteome</keyword>
<dbReference type="PROSITE" id="PS01123">
    <property type="entry name" value="TNASE_1"/>
    <property type="match status" value="1"/>
</dbReference>
<feature type="signal peptide" evidence="4">
    <location>
        <begin position="1"/>
        <end position="20"/>
    </location>
</feature>
<dbReference type="InterPro" id="IPR016071">
    <property type="entry name" value="Staphylococal_nuclease_OB-fold"/>
</dbReference>